<dbReference type="NCBIfam" id="TIGR00121">
    <property type="entry name" value="birA_ligase"/>
    <property type="match status" value="1"/>
</dbReference>
<feature type="domain" description="BPL/LPL catalytic" evidence="2">
    <location>
        <begin position="1"/>
        <end position="171"/>
    </location>
</feature>
<evidence type="ECO:0000313" key="3">
    <source>
        <dbReference type="EMBL" id="MCV2232773.1"/>
    </source>
</evidence>
<evidence type="ECO:0000259" key="2">
    <source>
        <dbReference type="PROSITE" id="PS51733"/>
    </source>
</evidence>
<evidence type="ECO:0000256" key="1">
    <source>
        <dbReference type="ARBA" id="ARBA00022598"/>
    </source>
</evidence>
<comment type="caution">
    <text evidence="3">The sequence shown here is derived from an EMBL/GenBank/DDBJ whole genome shotgun (WGS) entry which is preliminary data.</text>
</comment>
<name>A0ABT2YBT6_9MOLU</name>
<dbReference type="PROSITE" id="PS51733">
    <property type="entry name" value="BPL_LPL_CATALYTIC"/>
    <property type="match status" value="1"/>
</dbReference>
<organism evidence="3 4">
    <name type="scientific">Paracholeplasma manati</name>
    <dbReference type="NCBI Taxonomy" id="591373"/>
    <lineage>
        <taxon>Bacteria</taxon>
        <taxon>Bacillati</taxon>
        <taxon>Mycoplasmatota</taxon>
        <taxon>Mollicutes</taxon>
        <taxon>Acholeplasmatales</taxon>
        <taxon>Acholeplasmataceae</taxon>
        <taxon>Paracholeplasma</taxon>
    </lineage>
</organism>
<dbReference type="InterPro" id="IPR004143">
    <property type="entry name" value="BPL_LPL_catalytic"/>
</dbReference>
<dbReference type="RefSeq" id="WP_263608962.1">
    <property type="nucleotide sequence ID" value="NZ_JAOVQM010000009.1"/>
</dbReference>
<dbReference type="CDD" id="cd16442">
    <property type="entry name" value="BPL"/>
    <property type="match status" value="1"/>
</dbReference>
<dbReference type="InterPro" id="IPR045864">
    <property type="entry name" value="aa-tRNA-synth_II/BPL/LPL"/>
</dbReference>
<dbReference type="EMBL" id="JAOVQM010000009">
    <property type="protein sequence ID" value="MCV2232773.1"/>
    <property type="molecule type" value="Genomic_DNA"/>
</dbReference>
<dbReference type="Gene3D" id="3.30.930.10">
    <property type="entry name" value="Bira Bifunctional Protein, Domain 2"/>
    <property type="match status" value="1"/>
</dbReference>
<dbReference type="PANTHER" id="PTHR12835:SF5">
    <property type="entry name" value="BIOTIN--PROTEIN LIGASE"/>
    <property type="match status" value="1"/>
</dbReference>
<reference evidence="3" key="1">
    <citation type="submission" date="2022-09" db="EMBL/GenBank/DDBJ databases">
        <title>Novel Mycoplasma species identified in domestic and wild animals.</title>
        <authorList>
            <person name="Volokhov D.V."/>
            <person name="Furtak V.A."/>
            <person name="Zagorodnyaya T.A."/>
        </authorList>
    </citation>
    <scope>NUCLEOTIDE SEQUENCE</scope>
    <source>
        <strain evidence="3">Oakley</strain>
    </source>
</reference>
<dbReference type="InterPro" id="IPR004408">
    <property type="entry name" value="Biotin_CoA_COase_ligase"/>
</dbReference>
<keyword evidence="4" id="KW-1185">Reference proteome</keyword>
<dbReference type="Pfam" id="PF03099">
    <property type="entry name" value="BPL_LplA_LipB"/>
    <property type="match status" value="1"/>
</dbReference>
<keyword evidence="1 3" id="KW-0436">Ligase</keyword>
<gene>
    <name evidence="3" type="ORF">N7548_08070</name>
</gene>
<dbReference type="GO" id="GO:0004077">
    <property type="term" value="F:biotin--[biotin carboxyl-carrier protein] ligase activity"/>
    <property type="evidence" value="ECO:0007669"/>
    <property type="project" value="UniProtKB-EC"/>
</dbReference>
<protein>
    <submittedName>
        <fullName evidence="3">Biotin--[acetyl-CoA-carboxylase] ligase</fullName>
        <ecNumber evidence="3">6.3.4.15</ecNumber>
    </submittedName>
</protein>
<evidence type="ECO:0000313" key="4">
    <source>
        <dbReference type="Proteomes" id="UP001177160"/>
    </source>
</evidence>
<proteinExistence type="predicted"/>
<accession>A0ABT2YBT6</accession>
<dbReference type="SUPFAM" id="SSF55681">
    <property type="entry name" value="Class II aaRS and biotin synthetases"/>
    <property type="match status" value="1"/>
</dbReference>
<sequence>MSYTILEYKTLDSTNTFLKTHYEALSHLTIVRTRHQTAGRGQFDRTWSSKPNDNILCSILLKDIALDKVEFHKQWVEQGLIRYLQNQGLSVTFKAPNDLYIGTKKICGILTESKSDAQRFNYVVIGFGLNVNQTDFEGLNATSMALELKHNLDVDGVFESLIQFLLSTYGD</sequence>
<dbReference type="PANTHER" id="PTHR12835">
    <property type="entry name" value="BIOTIN PROTEIN LIGASE"/>
    <property type="match status" value="1"/>
</dbReference>
<dbReference type="Proteomes" id="UP001177160">
    <property type="component" value="Unassembled WGS sequence"/>
</dbReference>
<dbReference type="EC" id="6.3.4.15" evidence="3"/>